<organism evidence="1 2">
    <name type="scientific">Methanoculleus palmolei</name>
    <dbReference type="NCBI Taxonomy" id="72612"/>
    <lineage>
        <taxon>Archaea</taxon>
        <taxon>Methanobacteriati</taxon>
        <taxon>Methanobacteriota</taxon>
        <taxon>Stenosarchaea group</taxon>
        <taxon>Methanomicrobia</taxon>
        <taxon>Methanomicrobiales</taxon>
        <taxon>Methanomicrobiaceae</taxon>
        <taxon>Methanoculleus</taxon>
    </lineage>
</organism>
<dbReference type="AlphaFoldDB" id="A0ABD8AAK8"/>
<protein>
    <submittedName>
        <fullName evidence="1">Uncharacterized protein</fullName>
    </submittedName>
</protein>
<dbReference type="Proteomes" id="UP001626603">
    <property type="component" value="Chromosome"/>
</dbReference>
<dbReference type="EMBL" id="CP137641">
    <property type="protein sequence ID" value="WOX56549.1"/>
    <property type="molecule type" value="Genomic_DNA"/>
</dbReference>
<accession>A0ABD8AAK8</accession>
<reference evidence="1 2" key="1">
    <citation type="submission" date="2023-10" db="EMBL/GenBank/DDBJ databases">
        <title>The complete genome sequence of Methanoculleus palmolei DSM 4273.</title>
        <authorList>
            <person name="Lai S.-J."/>
            <person name="You Y.-T."/>
            <person name="Chen S.-C."/>
        </authorList>
    </citation>
    <scope>NUCLEOTIDE SEQUENCE [LARGE SCALE GENOMIC DNA]</scope>
    <source>
        <strain evidence="1 2">DSM 4273</strain>
    </source>
</reference>
<proteinExistence type="predicted"/>
<evidence type="ECO:0000313" key="1">
    <source>
        <dbReference type="EMBL" id="WOX56549.1"/>
    </source>
</evidence>
<name>A0ABD8AAK8_9EURY</name>
<gene>
    <name evidence="1" type="ORF">R6Y95_04240</name>
</gene>
<sequence>MRAAALVTVLAVVGIMVVAGTVIFCGTEQESQATPPCSSHLFHVFNAYDVPHEVNVTVFDANATRIRVPVCTEVYRLEADEDVTSFIKNDGTSIKNDGGEYQFEISIDGKDPEVFAFSISRCHSLAISVLAEGDIQALMMTSNYAVAECTDALPA</sequence>
<evidence type="ECO:0000313" key="2">
    <source>
        <dbReference type="Proteomes" id="UP001626603"/>
    </source>
</evidence>
<keyword evidence="2" id="KW-1185">Reference proteome</keyword>